<dbReference type="FunFam" id="3.30.565.10:FF:000010">
    <property type="entry name" value="Sensor histidine kinase RcsC"/>
    <property type="match status" value="1"/>
</dbReference>
<keyword evidence="7" id="KW-0547">Nucleotide-binding</keyword>
<evidence type="ECO:0000256" key="10">
    <source>
        <dbReference type="ARBA" id="ARBA00023012"/>
    </source>
</evidence>
<evidence type="ECO:0000256" key="3">
    <source>
        <dbReference type="ARBA" id="ARBA00012438"/>
    </source>
</evidence>
<dbReference type="SMART" id="SM00387">
    <property type="entry name" value="HATPase_c"/>
    <property type="match status" value="1"/>
</dbReference>
<dbReference type="CDD" id="cd17546">
    <property type="entry name" value="REC_hyHK_CKI1_RcsC-like"/>
    <property type="match status" value="1"/>
</dbReference>
<keyword evidence="5 13" id="KW-0597">Phosphoprotein</keyword>
<feature type="domain" description="Histidine kinase" evidence="16">
    <location>
        <begin position="305"/>
        <end position="526"/>
    </location>
</feature>
<keyword evidence="11 15" id="KW-0472">Membrane</keyword>
<dbReference type="Gene3D" id="3.40.50.2300">
    <property type="match status" value="1"/>
</dbReference>
<keyword evidence="19" id="KW-0418">Kinase</keyword>
<dbReference type="PROSITE" id="PS50109">
    <property type="entry name" value="HIS_KIN"/>
    <property type="match status" value="1"/>
</dbReference>
<dbReference type="Proteomes" id="UP000683507">
    <property type="component" value="Chromosome"/>
</dbReference>
<dbReference type="Pfam" id="PF00512">
    <property type="entry name" value="HisKA"/>
    <property type="match status" value="1"/>
</dbReference>
<sequence length="804" mass="91474">MKRASFELRVTIITLLLFSMVAILGLFAYKSYNEIVNELRDNTVDNAELVYTKATLENIYRAGINVKSYTITKDSAYLNKYEQFRGKVYDQLAEIESIDFKEDHQPIVDSIIKLSYLKVDQMDSLLKIHVAQRVNNAIDTAYQKIMEETEDVNASNKKSKIFLFFNNLKKKKDKGETEVAISEVEESLSEVKETEAKLNEELIQKELILINYGNELAEKISYQITKLESLEADRLTETSKKVKKDIQSLNNQVLIICAFLVAFLALLVVSILSYIRKNTRVRLLLKKAKKEAERLAKAREEFIANVSHEIRTPMNAISGFTDQIAKGPLTTEQREHVDMVRKSTAHLLHLVNDVLDISKLQRGKVVLEELSFNANDVFADVASFIRPLAEEKNSDLILEIKSNTPSVLCGDIHRLQQILLNILSNAVKFTENGKIKMEVFPTLIEQDQVVLNIIVSDTGIGMTQEQLKKIFQEFEQAQASTTRNYGGTGLGLPITKRLISLFNGSINIESEKDKGTKVVLELPFKFGKEEKVVKIQQEKEIDTDFLIGKRILVVDDEPFNRKLLRSMLKDKHVELSEAENGKEAVKLVKSNDYDVVLMDVRMPELNGMEATKKIRKINDHTKKDVLIIALTAAVTDKDKQNYLNSGMNGLVPKPFKELEVITAIYKGMNFSKKEKSKQENTVENSLSDFNEMNTEVDFSELVKLSGNDQAFYRDMLQTFINGAEEALENIKNAQEKGALEKIPNYAHKISAPARHLGAEKLYKVLKKIELDGRKQVFDQYESLIKLLNEELKAVLALVKRDLEK</sequence>
<evidence type="ECO:0000256" key="7">
    <source>
        <dbReference type="ARBA" id="ARBA00022741"/>
    </source>
</evidence>
<evidence type="ECO:0000256" key="11">
    <source>
        <dbReference type="ARBA" id="ARBA00023136"/>
    </source>
</evidence>
<accession>A0A916NPD0</accession>
<dbReference type="GO" id="GO:0005886">
    <property type="term" value="C:plasma membrane"/>
    <property type="evidence" value="ECO:0007669"/>
    <property type="project" value="UniProtKB-SubCell"/>
</dbReference>
<reference evidence="19" key="1">
    <citation type="submission" date="2021-04" db="EMBL/GenBank/DDBJ databases">
        <authorList>
            <person name="Rodrigo-Torres L."/>
            <person name="Arahal R. D."/>
            <person name="Lucena T."/>
        </authorList>
    </citation>
    <scope>NUCLEOTIDE SEQUENCE</scope>
    <source>
        <strain evidence="19">AS29M-1</strain>
    </source>
</reference>
<keyword evidence="6 15" id="KW-0812">Transmembrane</keyword>
<dbReference type="InterPro" id="IPR036641">
    <property type="entry name" value="HPT_dom_sf"/>
</dbReference>
<dbReference type="PRINTS" id="PR00344">
    <property type="entry name" value="BCTRLSENSOR"/>
</dbReference>
<dbReference type="GO" id="GO:0000155">
    <property type="term" value="F:phosphorelay sensor kinase activity"/>
    <property type="evidence" value="ECO:0007669"/>
    <property type="project" value="InterPro"/>
</dbReference>
<dbReference type="KEGG" id="ptan:CRYO30217_00094"/>
<evidence type="ECO:0000256" key="9">
    <source>
        <dbReference type="ARBA" id="ARBA00022989"/>
    </source>
</evidence>
<keyword evidence="19" id="KW-0808">Transferase</keyword>
<feature type="modified residue" description="4-aspartylphosphate" evidence="13">
    <location>
        <position position="599"/>
    </location>
</feature>
<dbReference type="InterPro" id="IPR003661">
    <property type="entry name" value="HisK_dim/P_dom"/>
</dbReference>
<keyword evidence="4" id="KW-1003">Cell membrane</keyword>
<evidence type="ECO:0000256" key="2">
    <source>
        <dbReference type="ARBA" id="ARBA00004651"/>
    </source>
</evidence>
<evidence type="ECO:0000256" key="6">
    <source>
        <dbReference type="ARBA" id="ARBA00022692"/>
    </source>
</evidence>
<feature type="domain" description="HPt" evidence="18">
    <location>
        <begin position="708"/>
        <end position="801"/>
    </location>
</feature>
<evidence type="ECO:0000259" key="17">
    <source>
        <dbReference type="PROSITE" id="PS50110"/>
    </source>
</evidence>
<dbReference type="SUPFAM" id="SSF52172">
    <property type="entry name" value="CheY-like"/>
    <property type="match status" value="1"/>
</dbReference>
<feature type="domain" description="Response regulatory" evidence="17">
    <location>
        <begin position="550"/>
        <end position="668"/>
    </location>
</feature>
<evidence type="ECO:0000256" key="14">
    <source>
        <dbReference type="SAM" id="Coils"/>
    </source>
</evidence>
<evidence type="ECO:0000256" key="8">
    <source>
        <dbReference type="ARBA" id="ARBA00022840"/>
    </source>
</evidence>
<dbReference type="InterPro" id="IPR036097">
    <property type="entry name" value="HisK_dim/P_sf"/>
</dbReference>
<dbReference type="InterPro" id="IPR004358">
    <property type="entry name" value="Sig_transdc_His_kin-like_C"/>
</dbReference>
<dbReference type="InterPro" id="IPR036890">
    <property type="entry name" value="HATPase_C_sf"/>
</dbReference>
<keyword evidence="8" id="KW-0067">ATP-binding</keyword>
<gene>
    <name evidence="19" type="primary">rcsC_1</name>
    <name evidence="19" type="ORF">CRYO30217_00094</name>
</gene>
<feature type="modified residue" description="Phosphohistidine" evidence="12">
    <location>
        <position position="747"/>
    </location>
</feature>
<organism evidence="19 20">
    <name type="scientific">Parvicella tangerina</name>
    <dbReference type="NCBI Taxonomy" id="2829795"/>
    <lineage>
        <taxon>Bacteria</taxon>
        <taxon>Pseudomonadati</taxon>
        <taxon>Bacteroidota</taxon>
        <taxon>Flavobacteriia</taxon>
        <taxon>Flavobacteriales</taxon>
        <taxon>Parvicellaceae</taxon>
        <taxon>Parvicella</taxon>
    </lineage>
</organism>
<proteinExistence type="predicted"/>
<dbReference type="Gene3D" id="3.30.565.10">
    <property type="entry name" value="Histidine kinase-like ATPase, C-terminal domain"/>
    <property type="match status" value="1"/>
</dbReference>
<dbReference type="SMART" id="SM00388">
    <property type="entry name" value="HisKA"/>
    <property type="match status" value="1"/>
</dbReference>
<dbReference type="RefSeq" id="WP_258540339.1">
    <property type="nucleotide sequence ID" value="NZ_OU015584.1"/>
</dbReference>
<dbReference type="Pfam" id="PF02518">
    <property type="entry name" value="HATPase_c"/>
    <property type="match status" value="1"/>
</dbReference>
<protein>
    <recommendedName>
        <fullName evidence="3">histidine kinase</fullName>
        <ecNumber evidence="3">2.7.13.3</ecNumber>
    </recommendedName>
</protein>
<dbReference type="Pfam" id="PF01627">
    <property type="entry name" value="Hpt"/>
    <property type="match status" value="1"/>
</dbReference>
<keyword evidence="10" id="KW-0902">Two-component regulatory system</keyword>
<dbReference type="EMBL" id="OU015584">
    <property type="protein sequence ID" value="CAG5076388.1"/>
    <property type="molecule type" value="Genomic_DNA"/>
</dbReference>
<dbReference type="SMART" id="SM00448">
    <property type="entry name" value="REC"/>
    <property type="match status" value="1"/>
</dbReference>
<comment type="subcellular location">
    <subcellularLocation>
        <location evidence="2">Cell membrane</location>
        <topology evidence="2">Multi-pass membrane protein</topology>
    </subcellularLocation>
</comment>
<dbReference type="PROSITE" id="PS50110">
    <property type="entry name" value="RESPONSE_REGULATORY"/>
    <property type="match status" value="1"/>
</dbReference>
<comment type="catalytic activity">
    <reaction evidence="1">
        <text>ATP + protein L-histidine = ADP + protein N-phospho-L-histidine.</text>
        <dbReference type="EC" id="2.7.13.3"/>
    </reaction>
</comment>
<evidence type="ECO:0000256" key="5">
    <source>
        <dbReference type="ARBA" id="ARBA00022553"/>
    </source>
</evidence>
<keyword evidence="20" id="KW-1185">Reference proteome</keyword>
<dbReference type="SUPFAM" id="SSF47226">
    <property type="entry name" value="Histidine-containing phosphotransfer domain, HPT domain"/>
    <property type="match status" value="1"/>
</dbReference>
<dbReference type="PANTHER" id="PTHR45339:SF1">
    <property type="entry name" value="HYBRID SIGNAL TRANSDUCTION HISTIDINE KINASE J"/>
    <property type="match status" value="1"/>
</dbReference>
<dbReference type="Gene3D" id="1.20.120.160">
    <property type="entry name" value="HPT domain"/>
    <property type="match status" value="1"/>
</dbReference>
<dbReference type="PANTHER" id="PTHR45339">
    <property type="entry name" value="HYBRID SIGNAL TRANSDUCTION HISTIDINE KINASE J"/>
    <property type="match status" value="1"/>
</dbReference>
<feature type="transmembrane region" description="Helical" evidence="15">
    <location>
        <begin position="12"/>
        <end position="29"/>
    </location>
</feature>
<evidence type="ECO:0000259" key="16">
    <source>
        <dbReference type="PROSITE" id="PS50109"/>
    </source>
</evidence>
<keyword evidence="9 15" id="KW-1133">Transmembrane helix</keyword>
<dbReference type="InterPro" id="IPR011006">
    <property type="entry name" value="CheY-like_superfamily"/>
</dbReference>
<evidence type="ECO:0000256" key="15">
    <source>
        <dbReference type="SAM" id="Phobius"/>
    </source>
</evidence>
<evidence type="ECO:0000313" key="20">
    <source>
        <dbReference type="Proteomes" id="UP000683507"/>
    </source>
</evidence>
<dbReference type="InterPro" id="IPR003594">
    <property type="entry name" value="HATPase_dom"/>
</dbReference>
<feature type="transmembrane region" description="Helical" evidence="15">
    <location>
        <begin position="253"/>
        <end position="275"/>
    </location>
</feature>
<evidence type="ECO:0000313" key="19">
    <source>
        <dbReference type="EMBL" id="CAG5076388.1"/>
    </source>
</evidence>
<name>A0A916NPD0_9FLAO</name>
<dbReference type="PROSITE" id="PS50894">
    <property type="entry name" value="HPT"/>
    <property type="match status" value="1"/>
</dbReference>
<dbReference type="InterPro" id="IPR001789">
    <property type="entry name" value="Sig_transdc_resp-reg_receiver"/>
</dbReference>
<dbReference type="SUPFAM" id="SSF55874">
    <property type="entry name" value="ATPase domain of HSP90 chaperone/DNA topoisomerase II/histidine kinase"/>
    <property type="match status" value="1"/>
</dbReference>
<dbReference type="InterPro" id="IPR005467">
    <property type="entry name" value="His_kinase_dom"/>
</dbReference>
<dbReference type="EC" id="2.7.13.3" evidence="3"/>
<evidence type="ECO:0000256" key="1">
    <source>
        <dbReference type="ARBA" id="ARBA00000085"/>
    </source>
</evidence>
<dbReference type="GO" id="GO:0005524">
    <property type="term" value="F:ATP binding"/>
    <property type="evidence" value="ECO:0007669"/>
    <property type="project" value="UniProtKB-KW"/>
</dbReference>
<evidence type="ECO:0000256" key="4">
    <source>
        <dbReference type="ARBA" id="ARBA00022475"/>
    </source>
</evidence>
<dbReference type="Pfam" id="PF00072">
    <property type="entry name" value="Response_reg"/>
    <property type="match status" value="1"/>
</dbReference>
<dbReference type="Gene3D" id="1.10.287.130">
    <property type="match status" value="1"/>
</dbReference>
<dbReference type="AlphaFoldDB" id="A0A916NPD0"/>
<evidence type="ECO:0000259" key="18">
    <source>
        <dbReference type="PROSITE" id="PS50894"/>
    </source>
</evidence>
<dbReference type="SUPFAM" id="SSF47384">
    <property type="entry name" value="Homodimeric domain of signal transducing histidine kinase"/>
    <property type="match status" value="1"/>
</dbReference>
<keyword evidence="14" id="KW-0175">Coiled coil</keyword>
<evidence type="ECO:0000256" key="12">
    <source>
        <dbReference type="PROSITE-ProRule" id="PRU00110"/>
    </source>
</evidence>
<dbReference type="CDD" id="cd16922">
    <property type="entry name" value="HATPase_EvgS-ArcB-TorS-like"/>
    <property type="match status" value="1"/>
</dbReference>
<dbReference type="CDD" id="cd00082">
    <property type="entry name" value="HisKA"/>
    <property type="match status" value="1"/>
</dbReference>
<feature type="coiled-coil region" evidence="14">
    <location>
        <begin position="278"/>
        <end position="305"/>
    </location>
</feature>
<dbReference type="InterPro" id="IPR008207">
    <property type="entry name" value="Sig_transdc_His_kin_Hpt_dom"/>
</dbReference>
<evidence type="ECO:0000256" key="13">
    <source>
        <dbReference type="PROSITE-ProRule" id="PRU00169"/>
    </source>
</evidence>